<evidence type="ECO:0000256" key="1">
    <source>
        <dbReference type="SAM" id="Phobius"/>
    </source>
</evidence>
<feature type="transmembrane region" description="Helical" evidence="1">
    <location>
        <begin position="91"/>
        <end position="119"/>
    </location>
</feature>
<evidence type="ECO:0000313" key="3">
    <source>
        <dbReference type="Proteomes" id="UP000198873"/>
    </source>
</evidence>
<feature type="transmembrane region" description="Helical" evidence="1">
    <location>
        <begin position="15"/>
        <end position="41"/>
    </location>
</feature>
<dbReference type="AlphaFoldDB" id="A0A1I6RP77"/>
<keyword evidence="1" id="KW-0812">Transmembrane</keyword>
<dbReference type="Proteomes" id="UP000198873">
    <property type="component" value="Unassembled WGS sequence"/>
</dbReference>
<dbReference type="EMBL" id="FPAB01000003">
    <property type="protein sequence ID" value="SFS66527.1"/>
    <property type="molecule type" value="Genomic_DNA"/>
</dbReference>
<keyword evidence="1" id="KW-1133">Transmembrane helix</keyword>
<name>A0A1I6RP77_9ACTN</name>
<dbReference type="RefSeq" id="WP_093842722.1">
    <property type="nucleotide sequence ID" value="NZ_FPAB01000003.1"/>
</dbReference>
<reference evidence="3" key="1">
    <citation type="submission" date="2016-10" db="EMBL/GenBank/DDBJ databases">
        <authorList>
            <person name="Varghese N."/>
            <person name="Submissions S."/>
        </authorList>
    </citation>
    <scope>NUCLEOTIDE SEQUENCE [LARGE SCALE GENOMIC DNA]</scope>
    <source>
        <strain evidence="3">CGMCC 4.7047</strain>
    </source>
</reference>
<organism evidence="2 3">
    <name type="scientific">Streptomyces harbinensis</name>
    <dbReference type="NCBI Taxonomy" id="1176198"/>
    <lineage>
        <taxon>Bacteria</taxon>
        <taxon>Bacillati</taxon>
        <taxon>Actinomycetota</taxon>
        <taxon>Actinomycetes</taxon>
        <taxon>Kitasatosporales</taxon>
        <taxon>Streptomycetaceae</taxon>
        <taxon>Streptomyces</taxon>
    </lineage>
</organism>
<protein>
    <submittedName>
        <fullName evidence="2">Uncharacterized protein</fullName>
    </submittedName>
</protein>
<accession>A0A1I6RP77</accession>
<sequence length="157" mass="15103">MAREGAGAGSRTAGFLRLVCAAALVEGPVAGVALVVLAVLLVVLHGAWWAAAFALCGGVVLGAVLHFLGLTTGLEADRSGAAASGVATGRAIGRCAGVLLGVTAVVLPPATTTAAFVLAVQGRPGTATGTALAGLAVAPVLLLATTAALHRPPAPRS</sequence>
<evidence type="ECO:0000313" key="2">
    <source>
        <dbReference type="EMBL" id="SFS66527.1"/>
    </source>
</evidence>
<keyword evidence="3" id="KW-1185">Reference proteome</keyword>
<feature type="transmembrane region" description="Helical" evidence="1">
    <location>
        <begin position="131"/>
        <end position="149"/>
    </location>
</feature>
<proteinExistence type="predicted"/>
<feature type="transmembrane region" description="Helical" evidence="1">
    <location>
        <begin position="47"/>
        <end position="70"/>
    </location>
</feature>
<keyword evidence="1" id="KW-0472">Membrane</keyword>
<gene>
    <name evidence="2" type="ORF">SAMN05444716_103249</name>
</gene>